<keyword evidence="10" id="KW-1185">Reference proteome</keyword>
<feature type="transmembrane region" description="Helical" evidence="7">
    <location>
        <begin position="54"/>
        <end position="75"/>
    </location>
</feature>
<keyword evidence="2" id="KW-0813">Transport</keyword>
<feature type="transmembrane region" description="Helical" evidence="7">
    <location>
        <begin position="291"/>
        <end position="310"/>
    </location>
</feature>
<evidence type="ECO:0000256" key="2">
    <source>
        <dbReference type="ARBA" id="ARBA00022448"/>
    </source>
</evidence>
<feature type="transmembrane region" description="Helical" evidence="7">
    <location>
        <begin position="316"/>
        <end position="336"/>
    </location>
</feature>
<protein>
    <submittedName>
        <fullName evidence="9">MFS transporter</fullName>
    </submittedName>
</protein>
<evidence type="ECO:0000256" key="4">
    <source>
        <dbReference type="ARBA" id="ARBA00022692"/>
    </source>
</evidence>
<feature type="transmembrane region" description="Helical" evidence="7">
    <location>
        <begin position="229"/>
        <end position="254"/>
    </location>
</feature>
<dbReference type="Gene3D" id="1.20.1250.20">
    <property type="entry name" value="MFS general substrate transporter like domains"/>
    <property type="match status" value="1"/>
</dbReference>
<dbReference type="RefSeq" id="WP_235120239.1">
    <property type="nucleotide sequence ID" value="NZ_CP090978.1"/>
</dbReference>
<feature type="transmembrane region" description="Helical" evidence="7">
    <location>
        <begin position="87"/>
        <end position="108"/>
    </location>
</feature>
<evidence type="ECO:0000256" key="7">
    <source>
        <dbReference type="SAM" id="Phobius"/>
    </source>
</evidence>
<evidence type="ECO:0000313" key="9">
    <source>
        <dbReference type="EMBL" id="UJF33848.1"/>
    </source>
</evidence>
<organism evidence="9 10">
    <name type="scientific">Paenibacillus hexagrammi</name>
    <dbReference type="NCBI Taxonomy" id="2908839"/>
    <lineage>
        <taxon>Bacteria</taxon>
        <taxon>Bacillati</taxon>
        <taxon>Bacillota</taxon>
        <taxon>Bacilli</taxon>
        <taxon>Bacillales</taxon>
        <taxon>Paenibacillaceae</taxon>
        <taxon>Paenibacillus</taxon>
    </lineage>
</organism>
<dbReference type="InterPro" id="IPR036259">
    <property type="entry name" value="MFS_trans_sf"/>
</dbReference>
<feature type="transmembrane region" description="Helical" evidence="7">
    <location>
        <begin position="178"/>
        <end position="198"/>
    </location>
</feature>
<keyword evidence="6 7" id="KW-0472">Membrane</keyword>
<dbReference type="Proteomes" id="UP001649230">
    <property type="component" value="Chromosome"/>
</dbReference>
<dbReference type="PANTHER" id="PTHR23513">
    <property type="entry name" value="INTEGRAL MEMBRANE EFFLUX PROTEIN-RELATED"/>
    <property type="match status" value="1"/>
</dbReference>
<dbReference type="PANTHER" id="PTHR23513:SF9">
    <property type="entry name" value="ENTEROBACTIN EXPORTER ENTS"/>
    <property type="match status" value="1"/>
</dbReference>
<evidence type="ECO:0000256" key="6">
    <source>
        <dbReference type="ARBA" id="ARBA00023136"/>
    </source>
</evidence>
<dbReference type="Pfam" id="PF05977">
    <property type="entry name" value="MFS_3"/>
    <property type="match status" value="1"/>
</dbReference>
<dbReference type="InterPro" id="IPR020846">
    <property type="entry name" value="MFS_dom"/>
</dbReference>
<evidence type="ECO:0000256" key="3">
    <source>
        <dbReference type="ARBA" id="ARBA00022475"/>
    </source>
</evidence>
<accession>A0ABY3SIK8</accession>
<feature type="transmembrane region" description="Helical" evidence="7">
    <location>
        <begin position="26"/>
        <end position="48"/>
    </location>
</feature>
<proteinExistence type="predicted"/>
<comment type="subcellular location">
    <subcellularLocation>
        <location evidence="1">Cell membrane</location>
        <topology evidence="1">Multi-pass membrane protein</topology>
    </subcellularLocation>
</comment>
<keyword evidence="5 7" id="KW-1133">Transmembrane helix</keyword>
<sequence>MQQGREYSMLQANQSTLKQPSFTKYWVSRTLSSTSFQMLSVAIGWQMYQITHDAFSLGLVGLAQFVPMVLLTLIVGQVADRYDRRMIVFLCQIIEGMVAALLLIGTIADWLGREEILAAAAIIGACRAFEGPSSSALLPMLVPKELLPKAIAWTTSAGQTSQILGPTLGGLLFSVGPVYVYITAALALLTAGGLSFFIRVRTELTVKKPEPVTIQSLFSGLVFVRKHPVILGTISLDLFAVLLGGATALLPIFAQDILHTGPWGLGVMRTAPAVGALMMSMILAYFPLKRAYGPTLFGALAVFGLATMLFAVSKQIWLSLIALLLIGASDVISVVIRSSLVQLQTPDEMRGRVNAVNSLFIGTSNQLGEFESGTLAGWVGAANAAFIGGIGTIVVAGLWMVLFPSLRRLKSLSES</sequence>
<dbReference type="SUPFAM" id="SSF103473">
    <property type="entry name" value="MFS general substrate transporter"/>
    <property type="match status" value="1"/>
</dbReference>
<evidence type="ECO:0000313" key="10">
    <source>
        <dbReference type="Proteomes" id="UP001649230"/>
    </source>
</evidence>
<gene>
    <name evidence="9" type="ORF">L0M14_00860</name>
</gene>
<dbReference type="InterPro" id="IPR010290">
    <property type="entry name" value="TM_effector"/>
</dbReference>
<evidence type="ECO:0000256" key="1">
    <source>
        <dbReference type="ARBA" id="ARBA00004651"/>
    </source>
</evidence>
<feature type="transmembrane region" description="Helical" evidence="7">
    <location>
        <begin position="375"/>
        <end position="402"/>
    </location>
</feature>
<evidence type="ECO:0000259" key="8">
    <source>
        <dbReference type="PROSITE" id="PS50850"/>
    </source>
</evidence>
<feature type="domain" description="Major facilitator superfamily (MFS) profile" evidence="8">
    <location>
        <begin position="212"/>
        <end position="415"/>
    </location>
</feature>
<keyword evidence="4 7" id="KW-0812">Transmembrane</keyword>
<dbReference type="PROSITE" id="PS50850">
    <property type="entry name" value="MFS"/>
    <property type="match status" value="1"/>
</dbReference>
<feature type="transmembrane region" description="Helical" evidence="7">
    <location>
        <begin position="266"/>
        <end position="286"/>
    </location>
</feature>
<evidence type="ECO:0000256" key="5">
    <source>
        <dbReference type="ARBA" id="ARBA00022989"/>
    </source>
</evidence>
<name>A0ABY3SIK8_9BACL</name>
<dbReference type="CDD" id="cd06173">
    <property type="entry name" value="MFS_MefA_like"/>
    <property type="match status" value="1"/>
</dbReference>
<reference evidence="9 10" key="1">
    <citation type="journal article" date="2024" name="Int. J. Syst. Evol. Microbiol.">
        <title>Paenibacillus hexagrammi sp. nov., a novel bacterium isolated from the gut content of Hexagrammos agrammus.</title>
        <authorList>
            <person name="Jung H.K."/>
            <person name="Kim D.G."/>
            <person name="Zin H."/>
            <person name="Park J."/>
            <person name="Jung H."/>
            <person name="Kim Y.O."/>
            <person name="Kong H.J."/>
            <person name="Kim J.W."/>
            <person name="Kim Y.S."/>
        </authorList>
    </citation>
    <scope>NUCLEOTIDE SEQUENCE [LARGE SCALE GENOMIC DNA]</scope>
    <source>
        <strain evidence="9 10">YPD9-1</strain>
    </source>
</reference>
<dbReference type="EMBL" id="CP090978">
    <property type="protein sequence ID" value="UJF33848.1"/>
    <property type="molecule type" value="Genomic_DNA"/>
</dbReference>
<keyword evidence="3" id="KW-1003">Cell membrane</keyword>